<dbReference type="GO" id="GO:0030334">
    <property type="term" value="P:regulation of cell migration"/>
    <property type="evidence" value="ECO:0007669"/>
    <property type="project" value="TreeGrafter"/>
</dbReference>
<keyword evidence="5" id="KW-1185">Reference proteome</keyword>
<name>A0AAV2H9F0_LYMST</name>
<sequence length="553" mass="61667">MDIDKLIKIFYYFGIWSSLRLTSGFQISPMYVPMEGGTRLTLYGNFWNNFTDINVTICDDPCGNVTYNQSSIICTVRLLNATNNAKSCEVTLSWSTSQDNDNVTTSFQHETGDQKLIFLSPMAQFFQPDFGPLFGGTLLEVKGQHLNIGSRSRIIVAGNECDIIVDKFANNGSIKCSTRKNNKAACGHVEIYIDHFHQKLTNANFCYKPDPLITKIHPLASIQSGGTTVTLSGTNLDSIASSQLAIIFNYTNMNGNDAEQGNCSYQYNTADILCWTPKVHSFTEHHFKNYTVIETDLEIRMNSKKIIIGDEIPKRIRIFRDPHFDTISSKNSMLSKSTPTLSLKGRDIPKDINKADIKVMVGGQRCPVIKVEVDVLECDARDVIEQFIRDVTNQTSVTHVTNSTVGTTTPENVTPSLHPVDISRFKENESVPPYPSSTTTTPSLTQPPTQRSYMVTIEIGNYNRSLGQVTVSLDGSAAENFYFIAAIGAGASGFFIVLLLIATVMLLIKLKKSRLKKNQINSIRDLAEARLGKDLISFFSQRVFLFNIKNFRV</sequence>
<feature type="transmembrane region" description="Helical" evidence="2">
    <location>
        <begin position="481"/>
        <end position="508"/>
    </location>
</feature>
<feature type="domain" description="IPT/TIG" evidence="3">
    <location>
        <begin position="120"/>
        <end position="208"/>
    </location>
</feature>
<dbReference type="GO" id="GO:0017154">
    <property type="term" value="F:semaphorin receptor activity"/>
    <property type="evidence" value="ECO:0007669"/>
    <property type="project" value="InterPro"/>
</dbReference>
<dbReference type="InterPro" id="IPR002909">
    <property type="entry name" value="IPT_dom"/>
</dbReference>
<dbReference type="EMBL" id="CAXITT010000039">
    <property type="protein sequence ID" value="CAL1528851.1"/>
    <property type="molecule type" value="Genomic_DNA"/>
</dbReference>
<dbReference type="SMART" id="SM00429">
    <property type="entry name" value="IPT"/>
    <property type="match status" value="3"/>
</dbReference>
<dbReference type="AlphaFoldDB" id="A0AAV2H9F0"/>
<gene>
    <name evidence="4" type="ORF">GSLYS_00003021001</name>
</gene>
<dbReference type="InterPro" id="IPR031148">
    <property type="entry name" value="Plexin"/>
</dbReference>
<proteinExistence type="predicted"/>
<dbReference type="InterPro" id="IPR014756">
    <property type="entry name" value="Ig_E-set"/>
</dbReference>
<comment type="caution">
    <text evidence="4">The sequence shown here is derived from an EMBL/GenBank/DDBJ whole genome shotgun (WGS) entry which is preliminary data.</text>
</comment>
<dbReference type="PANTHER" id="PTHR22625:SF61">
    <property type="entry name" value="HEPATOCYTE GROWTH FACTOR RECEPTOR"/>
    <property type="match status" value="1"/>
</dbReference>
<dbReference type="Pfam" id="PF01833">
    <property type="entry name" value="TIG"/>
    <property type="match status" value="3"/>
</dbReference>
<evidence type="ECO:0000313" key="4">
    <source>
        <dbReference type="EMBL" id="CAL1528851.1"/>
    </source>
</evidence>
<organism evidence="4 5">
    <name type="scientific">Lymnaea stagnalis</name>
    <name type="common">Great pond snail</name>
    <name type="synonym">Helix stagnalis</name>
    <dbReference type="NCBI Taxonomy" id="6523"/>
    <lineage>
        <taxon>Eukaryota</taxon>
        <taxon>Metazoa</taxon>
        <taxon>Spiralia</taxon>
        <taxon>Lophotrochozoa</taxon>
        <taxon>Mollusca</taxon>
        <taxon>Gastropoda</taxon>
        <taxon>Heterobranchia</taxon>
        <taxon>Euthyneura</taxon>
        <taxon>Panpulmonata</taxon>
        <taxon>Hygrophila</taxon>
        <taxon>Lymnaeoidea</taxon>
        <taxon>Lymnaeidae</taxon>
        <taxon>Lymnaea</taxon>
    </lineage>
</organism>
<feature type="domain" description="IPT/TIG" evidence="3">
    <location>
        <begin position="21"/>
        <end position="110"/>
    </location>
</feature>
<dbReference type="SUPFAM" id="SSF81296">
    <property type="entry name" value="E set domains"/>
    <property type="match status" value="3"/>
</dbReference>
<keyword evidence="2" id="KW-1133">Transmembrane helix</keyword>
<dbReference type="Gene3D" id="2.60.40.10">
    <property type="entry name" value="Immunoglobulins"/>
    <property type="match status" value="3"/>
</dbReference>
<dbReference type="GO" id="GO:0002116">
    <property type="term" value="C:semaphorin receptor complex"/>
    <property type="evidence" value="ECO:0007669"/>
    <property type="project" value="TreeGrafter"/>
</dbReference>
<evidence type="ECO:0000259" key="3">
    <source>
        <dbReference type="SMART" id="SM00429"/>
    </source>
</evidence>
<dbReference type="GO" id="GO:0005886">
    <property type="term" value="C:plasma membrane"/>
    <property type="evidence" value="ECO:0007669"/>
    <property type="project" value="TreeGrafter"/>
</dbReference>
<reference evidence="4 5" key="1">
    <citation type="submission" date="2024-04" db="EMBL/GenBank/DDBJ databases">
        <authorList>
            <consortium name="Genoscope - CEA"/>
            <person name="William W."/>
        </authorList>
    </citation>
    <scope>NUCLEOTIDE SEQUENCE [LARGE SCALE GENOMIC DNA]</scope>
</reference>
<dbReference type="InterPro" id="IPR013783">
    <property type="entry name" value="Ig-like_fold"/>
</dbReference>
<feature type="region of interest" description="Disordered" evidence="1">
    <location>
        <begin position="428"/>
        <end position="448"/>
    </location>
</feature>
<feature type="domain" description="IPT/TIG" evidence="3">
    <location>
        <begin position="210"/>
        <end position="300"/>
    </location>
</feature>
<keyword evidence="2" id="KW-0812">Transmembrane</keyword>
<accession>A0AAV2H9F0</accession>
<evidence type="ECO:0000313" key="5">
    <source>
        <dbReference type="Proteomes" id="UP001497497"/>
    </source>
</evidence>
<feature type="compositionally biased region" description="Low complexity" evidence="1">
    <location>
        <begin position="436"/>
        <end position="448"/>
    </location>
</feature>
<evidence type="ECO:0000256" key="1">
    <source>
        <dbReference type="SAM" id="MobiDB-lite"/>
    </source>
</evidence>
<evidence type="ECO:0000256" key="2">
    <source>
        <dbReference type="SAM" id="Phobius"/>
    </source>
</evidence>
<keyword evidence="2" id="KW-0472">Membrane</keyword>
<dbReference type="PANTHER" id="PTHR22625">
    <property type="entry name" value="PLEXIN"/>
    <property type="match status" value="1"/>
</dbReference>
<dbReference type="Proteomes" id="UP001497497">
    <property type="component" value="Unassembled WGS sequence"/>
</dbReference>
<protein>
    <recommendedName>
        <fullName evidence="3">IPT/TIG domain-containing protein</fullName>
    </recommendedName>
</protein>